<gene>
    <name evidence="2" type="ORF">NDU88_002771</name>
</gene>
<accession>A0AAV7UBI1</accession>
<feature type="region of interest" description="Disordered" evidence="1">
    <location>
        <begin position="1"/>
        <end position="86"/>
    </location>
</feature>
<proteinExistence type="predicted"/>
<keyword evidence="3" id="KW-1185">Reference proteome</keyword>
<dbReference type="EMBL" id="JANPWB010000005">
    <property type="protein sequence ID" value="KAJ1185986.1"/>
    <property type="molecule type" value="Genomic_DNA"/>
</dbReference>
<organism evidence="2 3">
    <name type="scientific">Pleurodeles waltl</name>
    <name type="common">Iberian ribbed newt</name>
    <dbReference type="NCBI Taxonomy" id="8319"/>
    <lineage>
        <taxon>Eukaryota</taxon>
        <taxon>Metazoa</taxon>
        <taxon>Chordata</taxon>
        <taxon>Craniata</taxon>
        <taxon>Vertebrata</taxon>
        <taxon>Euteleostomi</taxon>
        <taxon>Amphibia</taxon>
        <taxon>Batrachia</taxon>
        <taxon>Caudata</taxon>
        <taxon>Salamandroidea</taxon>
        <taxon>Salamandridae</taxon>
        <taxon>Pleurodelinae</taxon>
        <taxon>Pleurodeles</taxon>
    </lineage>
</organism>
<evidence type="ECO:0000313" key="2">
    <source>
        <dbReference type="EMBL" id="KAJ1185986.1"/>
    </source>
</evidence>
<protein>
    <submittedName>
        <fullName evidence="2">Uncharacterized protein</fullName>
    </submittedName>
</protein>
<reference evidence="2" key="1">
    <citation type="journal article" date="2022" name="bioRxiv">
        <title>Sequencing and chromosome-scale assembly of the giantPleurodeles waltlgenome.</title>
        <authorList>
            <person name="Brown T."/>
            <person name="Elewa A."/>
            <person name="Iarovenko S."/>
            <person name="Subramanian E."/>
            <person name="Araus A.J."/>
            <person name="Petzold A."/>
            <person name="Susuki M."/>
            <person name="Suzuki K.-i.T."/>
            <person name="Hayashi T."/>
            <person name="Toyoda A."/>
            <person name="Oliveira C."/>
            <person name="Osipova E."/>
            <person name="Leigh N.D."/>
            <person name="Simon A."/>
            <person name="Yun M.H."/>
        </authorList>
    </citation>
    <scope>NUCLEOTIDE SEQUENCE</scope>
    <source>
        <strain evidence="2">20211129_DDA</strain>
        <tissue evidence="2">Liver</tissue>
    </source>
</reference>
<dbReference type="AlphaFoldDB" id="A0AAV7UBI1"/>
<dbReference type="Proteomes" id="UP001066276">
    <property type="component" value="Chromosome 3_1"/>
</dbReference>
<evidence type="ECO:0000313" key="3">
    <source>
        <dbReference type="Proteomes" id="UP001066276"/>
    </source>
</evidence>
<name>A0AAV7UBI1_PLEWA</name>
<comment type="caution">
    <text evidence="2">The sequence shown here is derived from an EMBL/GenBank/DDBJ whole genome shotgun (WGS) entry which is preliminary data.</text>
</comment>
<sequence>MGRGQFGERGSRESCAGLSGETPPGVSGRRSPNHAKENAGRAGRAFPLSCLAGAHSRQGDRPARIPPQGRRGVNAFLPGECRASPR</sequence>
<evidence type="ECO:0000256" key="1">
    <source>
        <dbReference type="SAM" id="MobiDB-lite"/>
    </source>
</evidence>